<evidence type="ECO:0000259" key="10">
    <source>
        <dbReference type="Pfam" id="PF00593"/>
    </source>
</evidence>
<dbReference type="RefSeq" id="WP_130856780.1">
    <property type="nucleotide sequence ID" value="NZ_JBHLWO010000002.1"/>
</dbReference>
<evidence type="ECO:0000256" key="3">
    <source>
        <dbReference type="ARBA" id="ARBA00022452"/>
    </source>
</evidence>
<feature type="domain" description="TonB-dependent receptor-like beta-barrel" evidence="10">
    <location>
        <begin position="470"/>
        <end position="1048"/>
    </location>
</feature>
<dbReference type="Pfam" id="PF07715">
    <property type="entry name" value="Plug"/>
    <property type="match status" value="1"/>
</dbReference>
<dbReference type="NCBIfam" id="TIGR04056">
    <property type="entry name" value="OMP_RagA_SusC"/>
    <property type="match status" value="1"/>
</dbReference>
<evidence type="ECO:0000313" key="13">
    <source>
        <dbReference type="Proteomes" id="UP001589774"/>
    </source>
</evidence>
<evidence type="ECO:0000256" key="6">
    <source>
        <dbReference type="ARBA" id="ARBA00023136"/>
    </source>
</evidence>
<sequence length="1090" mass="122373">MKFISKAALCDRPFLQQLLLTMKLTAFILLLALMQVSAKSYSQGITLKKEEASVTDILKLIEQQSGYHFLFDKMDIEKASPITVDLKNVSIEEALKKSLENQPLSFKIMQRTIVLKGIHRVVKSVATFQQFVSGVVRDEKGLPLQGVSIKIKGTNTGTTSNVDGLYKLSISQENATLLFSYIGYVTQEVPIKNQNTIDITLKEDANTLNEVVVVGYGTQKREQITTAIASVKSEDFVQGSVNDAAQLIRGKVAGLSVVSPDANPVATAQVNLRGVPSILASSAPLVLIDGVPGTLFTVAPEDIESIDILKDGSAAAIYGTRGTNGVILITTKKVNGETPATIDVNTYFTTQSIARRLDFMDAAQYRQRVAEGRPGATDYGYETDWLDEITQTPISQVYNISLKGGNSKTNYIANVNYRNLEGIIKRSNNQVLFPRIEFNHQMFDGKLKLNANINGYQQKYFSGADGTSFRGDVYRNGLTFNPTDRLKDDNGTWVERIEKTDYMNPVALLEETQGLIQNNNFRTFGNITYSPTQDIHVKLLLSRDLYNSTRGYYETKKHFSTIRDGRNGYASRGTTRTQEDLLELTADYHTIIKDHEITGLIGYSWRNNNYQDYWMQNWDFPTDDFSYNNMGAGLALKRGQAPENSLQSENKLVGYFFRLNYNYKEKYLLMASIRHEGSSKFGRNSKWGNFPAVSVGWNAIRELFFQDVKALSNLKFRAGFGITGTEPPDPYQSLSLVNFDTYSLVNGQWIQVVNPSLNPNPDLRWEKKEELNMGLDFGFFDNRLSGSVDYYRRTTKDLLMDYPVPTPPYLYNTIQANAASMQNKGVELQVNGVPLQTGDFQWRTSVNFSTNSNKILSLSDENFQLASGYFDTGETGEPIQQRTHRVQVGQPIGNFYGFKTVDIDENGYWIIEGKDGNPKPIANQQADDKQIIGNGLPKYYASWNNTIVYKNFDLNITMRGAFGFQILNMPEMFYGNPVMLTRGNLLNSAYNNVFDKRPLADDQSLNYVSYYIENGDYWKIDNVTLGYNLPATGKYIKRVRLYGSISNLATITGYKGIDPEVSISGLSPGIDNKNRYPSTTSYTLGAFLTF</sequence>
<keyword evidence="13" id="KW-1185">Reference proteome</keyword>
<dbReference type="InterPro" id="IPR039426">
    <property type="entry name" value="TonB-dep_rcpt-like"/>
</dbReference>
<reference evidence="12 13" key="1">
    <citation type="submission" date="2024-09" db="EMBL/GenBank/DDBJ databases">
        <authorList>
            <person name="Sun Q."/>
            <person name="Mori K."/>
        </authorList>
    </citation>
    <scope>NUCLEOTIDE SEQUENCE [LARGE SCALE GENOMIC DNA]</scope>
    <source>
        <strain evidence="12 13">CCM 7765</strain>
    </source>
</reference>
<name>A0ABV6HNU2_9SPHI</name>
<evidence type="ECO:0000259" key="11">
    <source>
        <dbReference type="Pfam" id="PF07715"/>
    </source>
</evidence>
<comment type="subcellular location">
    <subcellularLocation>
        <location evidence="1 8">Cell outer membrane</location>
        <topology evidence="1 8">Multi-pass membrane protein</topology>
    </subcellularLocation>
</comment>
<keyword evidence="6 8" id="KW-0472">Membrane</keyword>
<keyword evidence="4 8" id="KW-0812">Transmembrane</keyword>
<dbReference type="Gene3D" id="2.40.170.20">
    <property type="entry name" value="TonB-dependent receptor, beta-barrel domain"/>
    <property type="match status" value="1"/>
</dbReference>
<dbReference type="InterPro" id="IPR023997">
    <property type="entry name" value="TonB-dep_OMP_SusC/RagA_CS"/>
</dbReference>
<dbReference type="InterPro" id="IPR000531">
    <property type="entry name" value="Beta-barrel_TonB"/>
</dbReference>
<proteinExistence type="inferred from homology"/>
<protein>
    <submittedName>
        <fullName evidence="12">TonB-dependent receptor</fullName>
    </submittedName>
</protein>
<dbReference type="NCBIfam" id="TIGR04057">
    <property type="entry name" value="SusC_RagA_signa"/>
    <property type="match status" value="1"/>
</dbReference>
<dbReference type="PROSITE" id="PS52016">
    <property type="entry name" value="TONB_DEPENDENT_REC_3"/>
    <property type="match status" value="1"/>
</dbReference>
<dbReference type="Gene3D" id="2.60.40.1120">
    <property type="entry name" value="Carboxypeptidase-like, regulatory domain"/>
    <property type="match status" value="1"/>
</dbReference>
<keyword evidence="7 8" id="KW-0998">Cell outer membrane</keyword>
<evidence type="ECO:0000256" key="4">
    <source>
        <dbReference type="ARBA" id="ARBA00022692"/>
    </source>
</evidence>
<dbReference type="InterPro" id="IPR012910">
    <property type="entry name" value="Plug_dom"/>
</dbReference>
<dbReference type="SUPFAM" id="SSF56935">
    <property type="entry name" value="Porins"/>
    <property type="match status" value="1"/>
</dbReference>
<evidence type="ECO:0000256" key="8">
    <source>
        <dbReference type="PROSITE-ProRule" id="PRU01360"/>
    </source>
</evidence>
<dbReference type="Gene3D" id="2.170.130.10">
    <property type="entry name" value="TonB-dependent receptor, plug domain"/>
    <property type="match status" value="1"/>
</dbReference>
<dbReference type="EMBL" id="JBHLWO010000002">
    <property type="protein sequence ID" value="MFC0320535.1"/>
    <property type="molecule type" value="Genomic_DNA"/>
</dbReference>
<evidence type="ECO:0000256" key="1">
    <source>
        <dbReference type="ARBA" id="ARBA00004571"/>
    </source>
</evidence>
<evidence type="ECO:0000256" key="5">
    <source>
        <dbReference type="ARBA" id="ARBA00023077"/>
    </source>
</evidence>
<dbReference type="Pfam" id="PF00593">
    <property type="entry name" value="TonB_dep_Rec_b-barrel"/>
    <property type="match status" value="1"/>
</dbReference>
<keyword evidence="5 9" id="KW-0798">TonB box</keyword>
<comment type="caution">
    <text evidence="12">The sequence shown here is derived from an EMBL/GenBank/DDBJ whole genome shotgun (WGS) entry which is preliminary data.</text>
</comment>
<keyword evidence="2 8" id="KW-0813">Transport</keyword>
<evidence type="ECO:0000256" key="9">
    <source>
        <dbReference type="RuleBase" id="RU003357"/>
    </source>
</evidence>
<dbReference type="InterPro" id="IPR037066">
    <property type="entry name" value="Plug_dom_sf"/>
</dbReference>
<dbReference type="InterPro" id="IPR008969">
    <property type="entry name" value="CarboxyPept-like_regulatory"/>
</dbReference>
<keyword evidence="3 8" id="KW-1134">Transmembrane beta strand</keyword>
<dbReference type="InterPro" id="IPR023996">
    <property type="entry name" value="TonB-dep_OMP_SusC/RagA"/>
</dbReference>
<accession>A0ABV6HNU2</accession>
<evidence type="ECO:0000313" key="12">
    <source>
        <dbReference type="EMBL" id="MFC0320535.1"/>
    </source>
</evidence>
<organism evidence="12 13">
    <name type="scientific">Olivibacter oleidegradans</name>
    <dbReference type="NCBI Taxonomy" id="760123"/>
    <lineage>
        <taxon>Bacteria</taxon>
        <taxon>Pseudomonadati</taxon>
        <taxon>Bacteroidota</taxon>
        <taxon>Sphingobacteriia</taxon>
        <taxon>Sphingobacteriales</taxon>
        <taxon>Sphingobacteriaceae</taxon>
        <taxon>Olivibacter</taxon>
    </lineage>
</organism>
<dbReference type="InterPro" id="IPR036942">
    <property type="entry name" value="Beta-barrel_TonB_sf"/>
</dbReference>
<keyword evidence="12" id="KW-0675">Receptor</keyword>
<feature type="domain" description="TonB-dependent receptor plug" evidence="11">
    <location>
        <begin position="222"/>
        <end position="326"/>
    </location>
</feature>
<gene>
    <name evidence="12" type="ORF">ACFFI0_19575</name>
</gene>
<comment type="similarity">
    <text evidence="8 9">Belongs to the TonB-dependent receptor family.</text>
</comment>
<evidence type="ECO:0000256" key="7">
    <source>
        <dbReference type="ARBA" id="ARBA00023237"/>
    </source>
</evidence>
<evidence type="ECO:0000256" key="2">
    <source>
        <dbReference type="ARBA" id="ARBA00022448"/>
    </source>
</evidence>
<dbReference type="Proteomes" id="UP001589774">
    <property type="component" value="Unassembled WGS sequence"/>
</dbReference>
<dbReference type="Pfam" id="PF13715">
    <property type="entry name" value="CarbopepD_reg_2"/>
    <property type="match status" value="1"/>
</dbReference>
<dbReference type="SUPFAM" id="SSF49464">
    <property type="entry name" value="Carboxypeptidase regulatory domain-like"/>
    <property type="match status" value="1"/>
</dbReference>